<dbReference type="GO" id="GO:0003824">
    <property type="term" value="F:catalytic activity"/>
    <property type="evidence" value="ECO:0007669"/>
    <property type="project" value="TreeGrafter"/>
</dbReference>
<proteinExistence type="predicted"/>
<dbReference type="OrthoDB" id="287932at2"/>
<dbReference type="PANTHER" id="PTHR33336">
    <property type="entry name" value="QUINOL MONOOXYGENASE YGIN-RELATED"/>
    <property type="match status" value="1"/>
</dbReference>
<dbReference type="Pfam" id="PF03992">
    <property type="entry name" value="ABM"/>
    <property type="match status" value="1"/>
</dbReference>
<accession>A0A1S8GP20</accession>
<dbReference type="InterPro" id="IPR011008">
    <property type="entry name" value="Dimeric_a/b-barrel"/>
</dbReference>
<dbReference type="InterPro" id="IPR007138">
    <property type="entry name" value="ABM_dom"/>
</dbReference>
<reference evidence="2 3" key="1">
    <citation type="journal article" date="2016" name="PLoS ONE">
        <title>Whole-Genome Sequence Analysis of Bombella intestini LMG 28161T, a Novel Acetic Acid Bacterium Isolated from the Crop of a Red-Tailed Bumble Bee, Bombus lapidarius.</title>
        <authorList>
            <person name="Li L."/>
            <person name="Illeghems K."/>
            <person name="Van Kerrebroeck S."/>
            <person name="Borremans W."/>
            <person name="Cleenwerck I."/>
            <person name="Smagghe G."/>
            <person name="De Vuyst L."/>
            <person name="Vandamme P."/>
        </authorList>
    </citation>
    <scope>NUCLEOTIDE SEQUENCE [LARGE SCALE GENOMIC DNA]</scope>
    <source>
        <strain evidence="2 3">R-52487</strain>
    </source>
</reference>
<keyword evidence="3" id="KW-1185">Reference proteome</keyword>
<dbReference type="RefSeq" id="WP_077396895.1">
    <property type="nucleotide sequence ID" value="NZ_JATM01000004.1"/>
</dbReference>
<organism evidence="2 3">
    <name type="scientific">Bombella intestini</name>
    <dbReference type="NCBI Taxonomy" id="1539051"/>
    <lineage>
        <taxon>Bacteria</taxon>
        <taxon>Pseudomonadati</taxon>
        <taxon>Pseudomonadota</taxon>
        <taxon>Alphaproteobacteria</taxon>
        <taxon>Acetobacterales</taxon>
        <taxon>Acetobacteraceae</taxon>
        <taxon>Bombella</taxon>
    </lineage>
</organism>
<evidence type="ECO:0000313" key="2">
    <source>
        <dbReference type="EMBL" id="OOL17861.1"/>
    </source>
</evidence>
<dbReference type="SUPFAM" id="SSF54909">
    <property type="entry name" value="Dimeric alpha+beta barrel"/>
    <property type="match status" value="1"/>
</dbReference>
<dbReference type="Gene3D" id="3.30.70.100">
    <property type="match status" value="1"/>
</dbReference>
<dbReference type="STRING" id="1539051.AL01_07840"/>
<dbReference type="EMBL" id="JATM01000004">
    <property type="protein sequence ID" value="OOL17861.1"/>
    <property type="molecule type" value="Genomic_DNA"/>
</dbReference>
<dbReference type="InterPro" id="IPR050744">
    <property type="entry name" value="AI-2_Isomerase_LsrG"/>
</dbReference>
<evidence type="ECO:0000259" key="1">
    <source>
        <dbReference type="PROSITE" id="PS51725"/>
    </source>
</evidence>
<protein>
    <recommendedName>
        <fullName evidence="1">ABM domain-containing protein</fullName>
    </recommendedName>
</protein>
<evidence type="ECO:0000313" key="3">
    <source>
        <dbReference type="Proteomes" id="UP000200980"/>
    </source>
</evidence>
<name>A0A1S8GP20_9PROT</name>
<comment type="caution">
    <text evidence="2">The sequence shown here is derived from an EMBL/GenBank/DDBJ whole genome shotgun (WGS) entry which is preliminary data.</text>
</comment>
<dbReference type="Proteomes" id="UP000200980">
    <property type="component" value="Unassembled WGS sequence"/>
</dbReference>
<dbReference type="PANTHER" id="PTHR33336:SF3">
    <property type="entry name" value="ABM DOMAIN-CONTAINING PROTEIN"/>
    <property type="match status" value="1"/>
</dbReference>
<gene>
    <name evidence="2" type="ORF">AL01_07840</name>
</gene>
<feature type="domain" description="ABM" evidence="1">
    <location>
        <begin position="5"/>
        <end position="95"/>
    </location>
</feature>
<dbReference type="PROSITE" id="PS51725">
    <property type="entry name" value="ABM"/>
    <property type="match status" value="1"/>
</dbReference>
<sequence length="100" mass="11081">MSETIHILALISISEDKAAQLEKAVQVCAGHSLKEKACQRYEISRDAEKKGRFTVCEIWASKEGFEAHLASEHFGHLAGFAKEHGAELEVIRQQPLHPAS</sequence>
<dbReference type="AlphaFoldDB" id="A0A1S8GP20"/>